<evidence type="ECO:0000313" key="3">
    <source>
        <dbReference type="EMBL" id="KAH9491075.1"/>
    </source>
</evidence>
<dbReference type="Proteomes" id="UP000790347">
    <property type="component" value="Unassembled WGS sequence"/>
</dbReference>
<comment type="caution">
    <text evidence="3">The sequence shown here is derived from an EMBL/GenBank/DDBJ whole genome shotgun (WGS) entry which is preliminary data.</text>
</comment>
<dbReference type="EMBL" id="ASGP02000009">
    <property type="protein sequence ID" value="KAH9491075.1"/>
    <property type="molecule type" value="Genomic_DNA"/>
</dbReference>
<feature type="compositionally biased region" description="Basic and acidic residues" evidence="1">
    <location>
        <begin position="219"/>
        <end position="237"/>
    </location>
</feature>
<dbReference type="OrthoDB" id="75343at2759"/>
<reference evidence="3" key="4">
    <citation type="journal article" date="2022" name="Res Sq">
        <title>Comparative Genomics Reveals Insights into the Divergent Evolution of Astigmatic Mites and Household Pest Adaptations.</title>
        <authorList>
            <person name="Xiong Q."/>
            <person name="Wan A.T.-Y."/>
            <person name="Liu X.-Y."/>
            <person name="Fung C.S.-H."/>
            <person name="Xiao X."/>
            <person name="Malainual N."/>
            <person name="Hou J."/>
            <person name="Wang L."/>
            <person name="Wang M."/>
            <person name="Yang K."/>
            <person name="Cui Y."/>
            <person name="Leung E."/>
            <person name="Nong W."/>
            <person name="Shin S.-K."/>
            <person name="Au S."/>
            <person name="Jeong K.Y."/>
            <person name="Chew F.T."/>
            <person name="Hui J."/>
            <person name="Leung T.F."/>
            <person name="Tungtrongchitr A."/>
            <person name="Zhong N."/>
            <person name="Liu Z."/>
            <person name="Tsui S."/>
        </authorList>
    </citation>
    <scope>NUCLEOTIDE SEQUENCE</scope>
    <source>
        <strain evidence="3">Derf</strain>
        <tissue evidence="3">Whole organism</tissue>
    </source>
</reference>
<feature type="region of interest" description="Disordered" evidence="1">
    <location>
        <begin position="33"/>
        <end position="58"/>
    </location>
</feature>
<organism evidence="3 4">
    <name type="scientific">Dermatophagoides farinae</name>
    <name type="common">American house dust mite</name>
    <dbReference type="NCBI Taxonomy" id="6954"/>
    <lineage>
        <taxon>Eukaryota</taxon>
        <taxon>Metazoa</taxon>
        <taxon>Ecdysozoa</taxon>
        <taxon>Arthropoda</taxon>
        <taxon>Chelicerata</taxon>
        <taxon>Arachnida</taxon>
        <taxon>Acari</taxon>
        <taxon>Acariformes</taxon>
        <taxon>Sarcoptiformes</taxon>
        <taxon>Astigmata</taxon>
        <taxon>Psoroptidia</taxon>
        <taxon>Analgoidea</taxon>
        <taxon>Pyroglyphidae</taxon>
        <taxon>Dermatophagoidinae</taxon>
        <taxon>Dermatophagoides</taxon>
    </lineage>
</organism>
<evidence type="ECO:0000313" key="4">
    <source>
        <dbReference type="Proteomes" id="UP000790347"/>
    </source>
</evidence>
<reference evidence="3" key="1">
    <citation type="submission" date="2013-05" db="EMBL/GenBank/DDBJ databases">
        <authorList>
            <person name="Yim A.K.Y."/>
            <person name="Chan T.F."/>
            <person name="Ji K.M."/>
            <person name="Liu X.Y."/>
            <person name="Zhou J.W."/>
            <person name="Li R.Q."/>
            <person name="Yang K.Y."/>
            <person name="Li J."/>
            <person name="Li M."/>
            <person name="Law P.T.W."/>
            <person name="Wu Y.L."/>
            <person name="Cai Z.L."/>
            <person name="Qin H."/>
            <person name="Bao Y."/>
            <person name="Leung R.K.K."/>
            <person name="Ng P.K.S."/>
            <person name="Zou J."/>
            <person name="Zhong X.J."/>
            <person name="Ran P.X."/>
            <person name="Zhong N.S."/>
            <person name="Liu Z.G."/>
            <person name="Tsui S.K.W."/>
        </authorList>
    </citation>
    <scope>NUCLEOTIDE SEQUENCE</scope>
    <source>
        <strain evidence="3">Derf</strain>
        <tissue evidence="3">Whole organism</tissue>
    </source>
</reference>
<reference evidence="2" key="2">
    <citation type="submission" date="2020-06" db="EMBL/GenBank/DDBJ databases">
        <authorList>
            <person name="Ji K."/>
            <person name="Li J."/>
        </authorList>
    </citation>
    <scope>NUCLEOTIDE SEQUENCE</scope>
    <source>
        <strain evidence="2">JKM2019</strain>
        <tissue evidence="2">Whole body</tissue>
    </source>
</reference>
<protein>
    <submittedName>
        <fullName evidence="3">Uncharacterized protein</fullName>
    </submittedName>
</protein>
<proteinExistence type="predicted"/>
<feature type="region of interest" description="Disordered" evidence="1">
    <location>
        <begin position="216"/>
        <end position="238"/>
    </location>
</feature>
<evidence type="ECO:0000256" key="1">
    <source>
        <dbReference type="SAM" id="MobiDB-lite"/>
    </source>
</evidence>
<dbReference type="EMBL" id="SDOV01000007">
    <property type="protein sequence ID" value="KAH7639775.1"/>
    <property type="molecule type" value="Genomic_DNA"/>
</dbReference>
<accession>A0A922HKF9</accession>
<keyword evidence="4" id="KW-1185">Reference proteome</keyword>
<dbReference type="AlphaFoldDB" id="A0A922HKF9"/>
<gene>
    <name evidence="3" type="ORF">DERF_015811</name>
    <name evidence="2" type="ORF">HUG17_3808</name>
</gene>
<feature type="compositionally biased region" description="Low complexity" evidence="1">
    <location>
        <begin position="38"/>
        <end position="58"/>
    </location>
</feature>
<dbReference type="Proteomes" id="UP000828236">
    <property type="component" value="Unassembled WGS sequence"/>
</dbReference>
<reference evidence="2" key="3">
    <citation type="journal article" date="2021" name="World Allergy Organ. J.">
        <title>Chromosome-level assembly of Dermatophagoides farinae genome and transcriptome reveals two novel allergens Der f 37 and Der f 39.</title>
        <authorList>
            <person name="Chen J."/>
            <person name="Cai Z."/>
            <person name="Fan D."/>
            <person name="Hu J."/>
            <person name="Hou Y."/>
            <person name="He Y."/>
            <person name="Zhang Z."/>
            <person name="Zhao Z."/>
            <person name="Gao P."/>
            <person name="Hu W."/>
            <person name="Sun J."/>
            <person name="Li J."/>
            <person name="Ji K."/>
        </authorList>
    </citation>
    <scope>NUCLEOTIDE SEQUENCE</scope>
    <source>
        <strain evidence="2">JKM2019</strain>
    </source>
</reference>
<sequence length="250" mass="28291">MENNYPGKQISVPSNNGSINRLKISTKRIANNNKRSKSTSYLKSSSTNGKKSTKVSSTSLSIRLSVAKPIASISEKSDKIKTISVSSGIREKKDGYNVHSKRSLLKDIKNTAINSLTQVRHGFNTISTMLKPSSKSNGGENQYEQMTGDQSTPIKLYSPFTIETPPILIKPEERQRLRQQLFTSPRNQLRNDIENLQSRIEHLNLMAKNIVPNQYRQTNHHDDDNENERQSSVEKSSKRLIMFQSEESLI</sequence>
<name>A0A922HKF9_DERFA</name>
<evidence type="ECO:0000313" key="2">
    <source>
        <dbReference type="EMBL" id="KAH7639775.1"/>
    </source>
</evidence>